<reference evidence="2 3" key="1">
    <citation type="submission" date="2021-01" db="EMBL/GenBank/DDBJ databases">
        <title>Whole genome shotgun sequence of Cellulomonas oligotrophica NBRC 109435.</title>
        <authorList>
            <person name="Komaki H."/>
            <person name="Tamura T."/>
        </authorList>
    </citation>
    <scope>NUCLEOTIDE SEQUENCE [LARGE SCALE GENOMIC DNA]</scope>
    <source>
        <strain evidence="2 3">NBRC 109435</strain>
    </source>
</reference>
<protein>
    <submittedName>
        <fullName evidence="2">Uncharacterized protein</fullName>
    </submittedName>
</protein>
<organism evidence="2 3">
    <name type="scientific">Cellulomonas oligotrophica</name>
    <dbReference type="NCBI Taxonomy" id="931536"/>
    <lineage>
        <taxon>Bacteria</taxon>
        <taxon>Bacillati</taxon>
        <taxon>Actinomycetota</taxon>
        <taxon>Actinomycetes</taxon>
        <taxon>Micrococcales</taxon>
        <taxon>Cellulomonadaceae</taxon>
        <taxon>Cellulomonas</taxon>
    </lineage>
</organism>
<dbReference type="EMBL" id="BONN01000008">
    <property type="protein sequence ID" value="GIG33590.1"/>
    <property type="molecule type" value="Genomic_DNA"/>
</dbReference>
<feature type="region of interest" description="Disordered" evidence="1">
    <location>
        <begin position="70"/>
        <end position="95"/>
    </location>
</feature>
<comment type="caution">
    <text evidence="2">The sequence shown here is derived from an EMBL/GenBank/DDBJ whole genome shotgun (WGS) entry which is preliminary data.</text>
</comment>
<accession>A0ABQ4DCY3</accession>
<name>A0ABQ4DCY3_9CELL</name>
<sequence length="375" mass="38049">MERRVTTPGGDAPARPGAPVLDPGSTLGRVLRAHAATVDPWLRTAQGLGAEPAAVRAALADVVPVADALTATPDPARADDATDAPPTPDSPARDLPGADAVLALVRTTLDLVARGRWHTGRAQRTAVVQVLPALAPWVRAHPTHVVPAVVAAADVVARTGLLDAWSARVAAAPAPDDAAHVRPALLVAAWRTGLVRYRDAALDAAAALPVALAGALLGVAPDDVADVLTRHRADRWWWPQVPDGAGVLRRVGGFAGWGGPWVGLPVAVPGGPTGWAVIADGQTWAVVADVHGAGVVPVDDLDLSAAADAPPRPRGAVGRLLAGRAPAPEPSLPVPWQDATTGVVPGGAATGDDVVLVSRAHSYALDVVRVAGVPA</sequence>
<evidence type="ECO:0000313" key="3">
    <source>
        <dbReference type="Proteomes" id="UP000618382"/>
    </source>
</evidence>
<proteinExistence type="predicted"/>
<evidence type="ECO:0000256" key="1">
    <source>
        <dbReference type="SAM" id="MobiDB-lite"/>
    </source>
</evidence>
<keyword evidence="3" id="KW-1185">Reference proteome</keyword>
<feature type="region of interest" description="Disordered" evidence="1">
    <location>
        <begin position="1"/>
        <end position="25"/>
    </location>
</feature>
<dbReference type="Proteomes" id="UP000618382">
    <property type="component" value="Unassembled WGS sequence"/>
</dbReference>
<gene>
    <name evidence="2" type="ORF">Col01nite_27490</name>
</gene>
<evidence type="ECO:0000313" key="2">
    <source>
        <dbReference type="EMBL" id="GIG33590.1"/>
    </source>
</evidence>
<feature type="compositionally biased region" description="Low complexity" evidence="1">
    <location>
        <begin position="8"/>
        <end position="19"/>
    </location>
</feature>